<feature type="signal peptide" evidence="1">
    <location>
        <begin position="1"/>
        <end position="21"/>
    </location>
</feature>
<keyword evidence="1" id="KW-0732">Signal</keyword>
<organism evidence="2 3">
    <name type="scientific">Rhodotorula paludigena</name>
    <dbReference type="NCBI Taxonomy" id="86838"/>
    <lineage>
        <taxon>Eukaryota</taxon>
        <taxon>Fungi</taxon>
        <taxon>Dikarya</taxon>
        <taxon>Basidiomycota</taxon>
        <taxon>Pucciniomycotina</taxon>
        <taxon>Microbotryomycetes</taxon>
        <taxon>Sporidiobolales</taxon>
        <taxon>Sporidiobolaceae</taxon>
        <taxon>Rhodotorula</taxon>
    </lineage>
</organism>
<evidence type="ECO:0000256" key="1">
    <source>
        <dbReference type="SAM" id="SignalP"/>
    </source>
</evidence>
<dbReference type="Proteomes" id="UP001342314">
    <property type="component" value="Unassembled WGS sequence"/>
</dbReference>
<dbReference type="AlphaFoldDB" id="A0AAV5GWB6"/>
<evidence type="ECO:0000313" key="3">
    <source>
        <dbReference type="Proteomes" id="UP001342314"/>
    </source>
</evidence>
<name>A0AAV5GWB6_9BASI</name>
<proteinExistence type="predicted"/>
<sequence>MRQFAQGLFLLLGQTLDLVTDHKEECAGNNLFINSKTCRFYGINDASQIRHFCKGEPFVHYDQVWKFNSTNTDGTINDTPLLDNLRAQDTLDVHILPFLHNTSTTFPQPLPFWSSYPAVGPNKPQRFMKKQGPGPTKKYNAAIRNALEELSPGEAYEGAWRQLEWYNVTDGAVSYDGTHYSYQVAMERAQIFLNTLDVVWGEIVEHGGLVQDAVQ</sequence>
<gene>
    <name evidence="2" type="ORF">Rhopal_006849-T1</name>
</gene>
<protein>
    <submittedName>
        <fullName evidence="2">Uncharacterized protein</fullName>
    </submittedName>
</protein>
<reference evidence="2 3" key="1">
    <citation type="submission" date="2021-12" db="EMBL/GenBank/DDBJ databases">
        <title>High titer production of polyol ester of fatty acids by Rhodotorula paludigena BS15 towards product separation-free biomass refinery.</title>
        <authorList>
            <person name="Mano J."/>
            <person name="Ono H."/>
            <person name="Tanaka T."/>
            <person name="Naito K."/>
            <person name="Sushida H."/>
            <person name="Ike M."/>
            <person name="Tokuyasu K."/>
            <person name="Kitaoka M."/>
        </authorList>
    </citation>
    <scope>NUCLEOTIDE SEQUENCE [LARGE SCALE GENOMIC DNA]</scope>
    <source>
        <strain evidence="2 3">BS15</strain>
    </source>
</reference>
<dbReference type="EMBL" id="BQKY01000015">
    <property type="protein sequence ID" value="GJN93791.1"/>
    <property type="molecule type" value="Genomic_DNA"/>
</dbReference>
<feature type="chain" id="PRO_5043686001" evidence="1">
    <location>
        <begin position="22"/>
        <end position="215"/>
    </location>
</feature>
<accession>A0AAV5GWB6</accession>
<comment type="caution">
    <text evidence="2">The sequence shown here is derived from an EMBL/GenBank/DDBJ whole genome shotgun (WGS) entry which is preliminary data.</text>
</comment>
<keyword evidence="3" id="KW-1185">Reference proteome</keyword>
<evidence type="ECO:0000313" key="2">
    <source>
        <dbReference type="EMBL" id="GJN93791.1"/>
    </source>
</evidence>